<evidence type="ECO:0008006" key="4">
    <source>
        <dbReference type="Google" id="ProtNLM"/>
    </source>
</evidence>
<organism evidence="2 3">
    <name type="scientific">Melghirimyces thermohalophilus</name>
    <dbReference type="NCBI Taxonomy" id="1236220"/>
    <lineage>
        <taxon>Bacteria</taxon>
        <taxon>Bacillati</taxon>
        <taxon>Bacillota</taxon>
        <taxon>Bacilli</taxon>
        <taxon>Bacillales</taxon>
        <taxon>Thermoactinomycetaceae</taxon>
        <taxon>Melghirimyces</taxon>
    </lineage>
</organism>
<keyword evidence="1" id="KW-0732">Signal</keyword>
<protein>
    <recommendedName>
        <fullName evidence="4">DUF2690 domain-containing protein</fullName>
    </recommendedName>
</protein>
<evidence type="ECO:0000313" key="3">
    <source>
        <dbReference type="Proteomes" id="UP000199387"/>
    </source>
</evidence>
<feature type="signal peptide" evidence="1">
    <location>
        <begin position="1"/>
        <end position="23"/>
    </location>
</feature>
<keyword evidence="3" id="KW-1185">Reference proteome</keyword>
<reference evidence="2 3" key="1">
    <citation type="submission" date="2016-10" db="EMBL/GenBank/DDBJ databases">
        <authorList>
            <person name="de Groot N.N."/>
        </authorList>
    </citation>
    <scope>NUCLEOTIDE SEQUENCE [LARGE SCALE GENOMIC DNA]</scope>
    <source>
        <strain evidence="2 3">DSM 45514</strain>
    </source>
</reference>
<dbReference type="InterPro" id="IPR021224">
    <property type="entry name" value="DUF2690"/>
</dbReference>
<dbReference type="Proteomes" id="UP000199387">
    <property type="component" value="Unassembled WGS sequence"/>
</dbReference>
<dbReference type="EMBL" id="FMZA01000001">
    <property type="protein sequence ID" value="SDB96212.1"/>
    <property type="molecule type" value="Genomic_DNA"/>
</dbReference>
<gene>
    <name evidence="2" type="ORF">SAMN04488112_101146</name>
</gene>
<dbReference type="RefSeq" id="WP_091565475.1">
    <property type="nucleotide sequence ID" value="NZ_FMZA01000001.1"/>
</dbReference>
<dbReference type="OrthoDB" id="2906875at2"/>
<dbReference type="AlphaFoldDB" id="A0A1G6HPP8"/>
<proteinExistence type="predicted"/>
<evidence type="ECO:0000313" key="2">
    <source>
        <dbReference type="EMBL" id="SDB96212.1"/>
    </source>
</evidence>
<feature type="chain" id="PRO_5038763308" description="DUF2690 domain-containing protein" evidence="1">
    <location>
        <begin position="24"/>
        <end position="146"/>
    </location>
</feature>
<accession>A0A1G6HPP8</accession>
<name>A0A1G6HPP8_9BACL</name>
<evidence type="ECO:0000256" key="1">
    <source>
        <dbReference type="SAM" id="SignalP"/>
    </source>
</evidence>
<dbReference type="Pfam" id="PF10901">
    <property type="entry name" value="DUF2690"/>
    <property type="match status" value="1"/>
</dbReference>
<sequence>MKRIFTFSLFFVTVFSLSFFAFHSETYAWSESYTGTWPHQTPCASDARTVHSAQIDSASVIELRYSPSCETAWARITADYPHEPSERGLGEARIVRNSDGRSYSCTLQAGQSSCFTQQVNDHNVTSFAEGVHDNGIVFREARTASY</sequence>